<keyword evidence="7" id="KW-1185">Reference proteome</keyword>
<sequence>MFNNLNLGLTILCMTGEGKKITKNTSYPVSNSNTSSADDDNSCPACAAAALEDDQRPIAHFTNFSTVKRQNSSFRVDWSSDMQMLMMSALSWGRLVAPFAGLLTDRMDNSFLMETSFLVAGICNALFPLASSFSFGLVMALRVLLGVTDAVVQPCLNRFVAQWYSERTRTNAYGWATAGRQLGALIVFPISGFLCLQTQLLGGWPLVFYVSAFGCCAWTFTFYFFKIVYGQKPLVLHYFLIRSNVSDGTSKAQFRSAVTDCRQLNPRNRRQ</sequence>
<evidence type="ECO:0000313" key="8">
    <source>
        <dbReference type="WBParaSite" id="nRc.2.0.1.t29833-RA"/>
    </source>
</evidence>
<feature type="transmembrane region" description="Helical" evidence="5">
    <location>
        <begin position="116"/>
        <end position="137"/>
    </location>
</feature>
<name>A0A915JUR0_ROMCU</name>
<dbReference type="InterPro" id="IPR011701">
    <property type="entry name" value="MFS"/>
</dbReference>
<dbReference type="Proteomes" id="UP000887565">
    <property type="component" value="Unplaced"/>
</dbReference>
<evidence type="ECO:0000256" key="4">
    <source>
        <dbReference type="ARBA" id="ARBA00023136"/>
    </source>
</evidence>
<dbReference type="PANTHER" id="PTHR11662:SF399">
    <property type="entry name" value="FI19708P1-RELATED"/>
    <property type="match status" value="1"/>
</dbReference>
<evidence type="ECO:0000313" key="7">
    <source>
        <dbReference type="Proteomes" id="UP000887565"/>
    </source>
</evidence>
<dbReference type="AlphaFoldDB" id="A0A915JUR0"/>
<dbReference type="Pfam" id="PF07690">
    <property type="entry name" value="MFS_1"/>
    <property type="match status" value="1"/>
</dbReference>
<keyword evidence="4 5" id="KW-0472">Membrane</keyword>
<dbReference type="PROSITE" id="PS50850">
    <property type="entry name" value="MFS"/>
    <property type="match status" value="1"/>
</dbReference>
<dbReference type="InterPro" id="IPR050382">
    <property type="entry name" value="MFS_Na/Anion_cotransporter"/>
</dbReference>
<comment type="subcellular location">
    <subcellularLocation>
        <location evidence="1">Membrane</location>
        <topology evidence="1">Multi-pass membrane protein</topology>
    </subcellularLocation>
</comment>
<dbReference type="InterPro" id="IPR020846">
    <property type="entry name" value="MFS_dom"/>
</dbReference>
<dbReference type="WBParaSite" id="nRc.2.0.1.t29833-RA">
    <property type="protein sequence ID" value="nRc.2.0.1.t29833-RA"/>
    <property type="gene ID" value="nRc.2.0.1.g29833"/>
</dbReference>
<accession>A0A915JUR0</accession>
<keyword evidence="3 5" id="KW-1133">Transmembrane helix</keyword>
<proteinExistence type="predicted"/>
<dbReference type="Gene3D" id="1.20.1250.20">
    <property type="entry name" value="MFS general substrate transporter like domains"/>
    <property type="match status" value="1"/>
</dbReference>
<dbReference type="InterPro" id="IPR036259">
    <property type="entry name" value="MFS_trans_sf"/>
</dbReference>
<dbReference type="GO" id="GO:0016020">
    <property type="term" value="C:membrane"/>
    <property type="evidence" value="ECO:0007669"/>
    <property type="project" value="UniProtKB-SubCell"/>
</dbReference>
<dbReference type="GO" id="GO:0006820">
    <property type="term" value="P:monoatomic anion transport"/>
    <property type="evidence" value="ECO:0007669"/>
    <property type="project" value="TreeGrafter"/>
</dbReference>
<dbReference type="SUPFAM" id="SSF103473">
    <property type="entry name" value="MFS general substrate transporter"/>
    <property type="match status" value="1"/>
</dbReference>
<evidence type="ECO:0000259" key="6">
    <source>
        <dbReference type="PROSITE" id="PS50850"/>
    </source>
</evidence>
<dbReference type="GO" id="GO:0022857">
    <property type="term" value="F:transmembrane transporter activity"/>
    <property type="evidence" value="ECO:0007669"/>
    <property type="project" value="InterPro"/>
</dbReference>
<evidence type="ECO:0000256" key="1">
    <source>
        <dbReference type="ARBA" id="ARBA00004141"/>
    </source>
</evidence>
<feature type="domain" description="Major facilitator superfamily (MFS) profile" evidence="6">
    <location>
        <begin position="1"/>
        <end position="271"/>
    </location>
</feature>
<organism evidence="7 8">
    <name type="scientific">Romanomermis culicivorax</name>
    <name type="common">Nematode worm</name>
    <dbReference type="NCBI Taxonomy" id="13658"/>
    <lineage>
        <taxon>Eukaryota</taxon>
        <taxon>Metazoa</taxon>
        <taxon>Ecdysozoa</taxon>
        <taxon>Nematoda</taxon>
        <taxon>Enoplea</taxon>
        <taxon>Dorylaimia</taxon>
        <taxon>Mermithida</taxon>
        <taxon>Mermithoidea</taxon>
        <taxon>Mermithidae</taxon>
        <taxon>Romanomermis</taxon>
    </lineage>
</organism>
<feature type="transmembrane region" description="Helical" evidence="5">
    <location>
        <begin position="182"/>
        <end position="200"/>
    </location>
</feature>
<dbReference type="PANTHER" id="PTHR11662">
    <property type="entry name" value="SOLUTE CARRIER FAMILY 17"/>
    <property type="match status" value="1"/>
</dbReference>
<evidence type="ECO:0000256" key="5">
    <source>
        <dbReference type="SAM" id="Phobius"/>
    </source>
</evidence>
<evidence type="ECO:0000256" key="3">
    <source>
        <dbReference type="ARBA" id="ARBA00022989"/>
    </source>
</evidence>
<keyword evidence="2 5" id="KW-0812">Transmembrane</keyword>
<evidence type="ECO:0000256" key="2">
    <source>
        <dbReference type="ARBA" id="ARBA00022692"/>
    </source>
</evidence>
<reference evidence="8" key="1">
    <citation type="submission" date="2022-11" db="UniProtKB">
        <authorList>
            <consortium name="WormBaseParasite"/>
        </authorList>
    </citation>
    <scope>IDENTIFICATION</scope>
</reference>
<protein>
    <submittedName>
        <fullName evidence="8">Major facilitator superfamily (MFS) profile domain-containing protein</fullName>
    </submittedName>
</protein>
<feature type="transmembrane region" description="Helical" evidence="5">
    <location>
        <begin position="206"/>
        <end position="225"/>
    </location>
</feature>